<dbReference type="Pfam" id="PF02463">
    <property type="entry name" value="SMC_N"/>
    <property type="match status" value="1"/>
</dbReference>
<keyword evidence="13" id="KW-1185">Reference proteome</keyword>
<evidence type="ECO:0000256" key="10">
    <source>
        <dbReference type="SAM" id="MobiDB-lite"/>
    </source>
</evidence>
<protein>
    <recommendedName>
        <fullName evidence="3 9">DNA repair protein RecN</fullName>
    </recommendedName>
    <alternativeName>
        <fullName evidence="8 9">Recombination protein N</fullName>
    </alternativeName>
</protein>
<keyword evidence="6" id="KW-0067">ATP-binding</keyword>
<comment type="function">
    <text evidence="1 9">May be involved in recombinational repair of damaged DNA.</text>
</comment>
<name>A0ABQ5UC37_9HYPH</name>
<dbReference type="Gene3D" id="3.40.50.300">
    <property type="entry name" value="P-loop containing nucleotide triphosphate hydrolases"/>
    <property type="match status" value="2"/>
</dbReference>
<dbReference type="EMBL" id="BSNG01000001">
    <property type="protein sequence ID" value="GLQ08877.1"/>
    <property type="molecule type" value="Genomic_DNA"/>
</dbReference>
<dbReference type="InterPro" id="IPR027417">
    <property type="entry name" value="P-loop_NTPase"/>
</dbReference>
<dbReference type="RefSeq" id="WP_284388153.1">
    <property type="nucleotide sequence ID" value="NZ_BSNG01000001.1"/>
</dbReference>
<feature type="region of interest" description="Disordered" evidence="10">
    <location>
        <begin position="216"/>
        <end position="239"/>
    </location>
</feature>
<comment type="similarity">
    <text evidence="2 9">Belongs to the RecN family.</text>
</comment>
<dbReference type="Proteomes" id="UP001161406">
    <property type="component" value="Unassembled WGS sequence"/>
</dbReference>
<reference evidence="12" key="1">
    <citation type="journal article" date="2014" name="Int. J. Syst. Evol. Microbiol.">
        <title>Complete genome of a new Firmicutes species belonging to the dominant human colonic microbiota ('Ruminococcus bicirculans') reveals two chromosomes and a selective capacity to utilize plant glucans.</title>
        <authorList>
            <consortium name="NISC Comparative Sequencing Program"/>
            <person name="Wegmann U."/>
            <person name="Louis P."/>
            <person name="Goesmann A."/>
            <person name="Henrissat B."/>
            <person name="Duncan S.H."/>
            <person name="Flint H.J."/>
        </authorList>
    </citation>
    <scope>NUCLEOTIDE SEQUENCE</scope>
    <source>
        <strain evidence="12">NBRC 103855</strain>
    </source>
</reference>
<keyword evidence="7 9" id="KW-0234">DNA repair</keyword>
<feature type="domain" description="RecF/RecN/SMC N-terminal" evidence="11">
    <location>
        <begin position="13"/>
        <end position="506"/>
    </location>
</feature>
<evidence type="ECO:0000256" key="8">
    <source>
        <dbReference type="ARBA" id="ARBA00033408"/>
    </source>
</evidence>
<comment type="caution">
    <text evidence="12">The sequence shown here is derived from an EMBL/GenBank/DDBJ whole genome shotgun (WGS) entry which is preliminary data.</text>
</comment>
<organism evidence="12 13">
    <name type="scientific">Devosia yakushimensis</name>
    <dbReference type="NCBI Taxonomy" id="470028"/>
    <lineage>
        <taxon>Bacteria</taxon>
        <taxon>Pseudomonadati</taxon>
        <taxon>Pseudomonadota</taxon>
        <taxon>Alphaproteobacteria</taxon>
        <taxon>Hyphomicrobiales</taxon>
        <taxon>Devosiaceae</taxon>
        <taxon>Devosia</taxon>
    </lineage>
</organism>
<dbReference type="PIRSF" id="PIRSF003128">
    <property type="entry name" value="RecN"/>
    <property type="match status" value="1"/>
</dbReference>
<accession>A0ABQ5UC37</accession>
<evidence type="ECO:0000256" key="3">
    <source>
        <dbReference type="ARBA" id="ARBA00021315"/>
    </source>
</evidence>
<evidence type="ECO:0000313" key="12">
    <source>
        <dbReference type="EMBL" id="GLQ08877.1"/>
    </source>
</evidence>
<gene>
    <name evidence="12" type="primary">recN</name>
    <name evidence="12" type="ORF">GCM10007913_08090</name>
</gene>
<dbReference type="InterPro" id="IPR004604">
    <property type="entry name" value="DNA_recomb/repair_RecN"/>
</dbReference>
<keyword evidence="5 9" id="KW-0227">DNA damage</keyword>
<evidence type="ECO:0000313" key="13">
    <source>
        <dbReference type="Proteomes" id="UP001161406"/>
    </source>
</evidence>
<evidence type="ECO:0000259" key="11">
    <source>
        <dbReference type="Pfam" id="PF02463"/>
    </source>
</evidence>
<reference evidence="12" key="2">
    <citation type="submission" date="2023-01" db="EMBL/GenBank/DDBJ databases">
        <title>Draft genome sequence of Devosia yakushimensis strain NBRC 103855.</title>
        <authorList>
            <person name="Sun Q."/>
            <person name="Mori K."/>
        </authorList>
    </citation>
    <scope>NUCLEOTIDE SEQUENCE</scope>
    <source>
        <strain evidence="12">NBRC 103855</strain>
    </source>
</reference>
<evidence type="ECO:0000256" key="2">
    <source>
        <dbReference type="ARBA" id="ARBA00009441"/>
    </source>
</evidence>
<proteinExistence type="inferred from homology"/>
<evidence type="ECO:0000256" key="7">
    <source>
        <dbReference type="ARBA" id="ARBA00023204"/>
    </source>
</evidence>
<dbReference type="PANTHER" id="PTHR11059">
    <property type="entry name" value="DNA REPAIR PROTEIN RECN"/>
    <property type="match status" value="1"/>
</dbReference>
<evidence type="ECO:0000256" key="9">
    <source>
        <dbReference type="PIRNR" id="PIRNR003128"/>
    </source>
</evidence>
<dbReference type="SUPFAM" id="SSF52540">
    <property type="entry name" value="P-loop containing nucleoside triphosphate hydrolases"/>
    <property type="match status" value="2"/>
</dbReference>
<evidence type="ECO:0000256" key="5">
    <source>
        <dbReference type="ARBA" id="ARBA00022763"/>
    </source>
</evidence>
<keyword evidence="4" id="KW-0547">Nucleotide-binding</keyword>
<dbReference type="PANTHER" id="PTHR11059:SF0">
    <property type="entry name" value="DNA REPAIR PROTEIN RECN"/>
    <property type="match status" value="1"/>
</dbReference>
<evidence type="ECO:0000256" key="6">
    <source>
        <dbReference type="ARBA" id="ARBA00022840"/>
    </source>
</evidence>
<dbReference type="NCBIfam" id="TIGR00634">
    <property type="entry name" value="recN"/>
    <property type="match status" value="1"/>
</dbReference>
<dbReference type="CDD" id="cd03241">
    <property type="entry name" value="ABC_RecN"/>
    <property type="match status" value="2"/>
</dbReference>
<evidence type="ECO:0000256" key="1">
    <source>
        <dbReference type="ARBA" id="ARBA00003618"/>
    </source>
</evidence>
<sequence length="556" mass="59052">MLNALSVRNIVLIDQLDLALDGGMTVLTGETGAGKSILLDSLTLALGGRGDASLVRTGCESGQVVAVLQLAQDHPARAALRDNAIPDDEDIILRRVQFADGRTRAFINDQPVSAALLQRVGSQIVEIHGQHDDRALVDVATHRAALDAFGELERPVMAVRDAWQALTEAQEAVAEQKALVAEALAAEEYARHTVDELSKLKLVAGEEDELAERRQQLQQAEKSAADVTETDEILNGPSAPAPALAALMRRLLRKIDGGAAQFQPIVDALDQSLIALDRTGEALEELKREMAYDPGELEAVEERLFSLRAAARKHQTTPEGLVDVLAKYTADLETLQNGEAKLVALTAAEAKAMEAYRKAAETLSAGRTKAATALGKAVGAELPDLKLGSAKFIVDHQVDKHRIAAAGFDQIAFHVQTNPGTAAGPLLKVASGGELSRFLLALKVVLADRGSAPVLIFDEIDTGVGGAVADAIGRRLSRLAGKVQVLAVTHAPQVAARAQRHLLIEKQAVEEGAFVRTHVKPLDTPARKEEVARMLAGASITDEARAAASKLLSEVG</sequence>
<dbReference type="InterPro" id="IPR003395">
    <property type="entry name" value="RecF/RecN/SMC_N"/>
</dbReference>
<evidence type="ECO:0000256" key="4">
    <source>
        <dbReference type="ARBA" id="ARBA00022741"/>
    </source>
</evidence>